<organism evidence="1">
    <name type="scientific">Siphoviridae sp. ctDsE1</name>
    <dbReference type="NCBI Taxonomy" id="2825390"/>
    <lineage>
        <taxon>Viruses</taxon>
        <taxon>Duplodnaviria</taxon>
        <taxon>Heunggongvirae</taxon>
        <taxon>Uroviricota</taxon>
        <taxon>Caudoviricetes</taxon>
    </lineage>
</organism>
<accession>A0A8S5TYL5</accession>
<dbReference type="SUPFAM" id="SSF141086">
    <property type="entry name" value="Agglutinin HPA-like"/>
    <property type="match status" value="1"/>
</dbReference>
<dbReference type="InterPro" id="IPR037221">
    <property type="entry name" value="H-type_lectin_dom_sf"/>
</dbReference>
<dbReference type="EMBL" id="BK015961">
    <property type="protein sequence ID" value="DAF87271.1"/>
    <property type="molecule type" value="Genomic_DNA"/>
</dbReference>
<protein>
    <submittedName>
        <fullName evidence="1">H-type lectin domain</fullName>
    </submittedName>
</protein>
<name>A0A8S5TYL5_9CAUD</name>
<reference evidence="1" key="1">
    <citation type="journal article" date="2021" name="Proc. Natl. Acad. Sci. U.S.A.">
        <title>A Catalog of Tens of Thousands of Viruses from Human Metagenomes Reveals Hidden Associations with Chronic Diseases.</title>
        <authorList>
            <person name="Tisza M.J."/>
            <person name="Buck C.B."/>
        </authorList>
    </citation>
    <scope>NUCLEOTIDE SEQUENCE</scope>
    <source>
        <strain evidence="1">CtDsE1</strain>
    </source>
</reference>
<proteinExistence type="predicted"/>
<sequence length="154" mass="16031">MEFLDRLVQYPNRYTMTDSSGNTSTVFLDPAPGEVTQEGTMLNAENLNQGIKDIAVEATGATADSAGNAQLNNLQCGNVLALSKGKGGKTVSVSVTFPRAFSATPVVVAVPVTSRPDGVRASVKNASPTGCTIYLYRSTAVGNSNTTVAWIATL</sequence>
<evidence type="ECO:0000313" key="1">
    <source>
        <dbReference type="EMBL" id="DAF87271.1"/>
    </source>
</evidence>
<dbReference type="Gene3D" id="2.60.40.2080">
    <property type="match status" value="1"/>
</dbReference>